<keyword evidence="3 5" id="KW-1133">Transmembrane helix</keyword>
<feature type="transmembrane region" description="Helical" evidence="5">
    <location>
        <begin position="125"/>
        <end position="146"/>
    </location>
</feature>
<evidence type="ECO:0000256" key="4">
    <source>
        <dbReference type="ARBA" id="ARBA00023136"/>
    </source>
</evidence>
<evidence type="ECO:0000313" key="8">
    <source>
        <dbReference type="Proteomes" id="UP000184096"/>
    </source>
</evidence>
<name>A0A1M7UM56_9BRAD</name>
<dbReference type="AlphaFoldDB" id="A0A1M7UM56"/>
<dbReference type="InterPro" id="IPR011701">
    <property type="entry name" value="MFS"/>
</dbReference>
<evidence type="ECO:0000259" key="6">
    <source>
        <dbReference type="PROSITE" id="PS50850"/>
    </source>
</evidence>
<feature type="transmembrane region" description="Helical" evidence="5">
    <location>
        <begin position="69"/>
        <end position="91"/>
    </location>
</feature>
<feature type="transmembrane region" description="Helical" evidence="5">
    <location>
        <begin position="167"/>
        <end position="186"/>
    </location>
</feature>
<feature type="transmembrane region" description="Helical" evidence="5">
    <location>
        <begin position="245"/>
        <end position="265"/>
    </location>
</feature>
<organism evidence="7 8">
    <name type="scientific">Bradyrhizobium erythrophlei</name>
    <dbReference type="NCBI Taxonomy" id="1437360"/>
    <lineage>
        <taxon>Bacteria</taxon>
        <taxon>Pseudomonadati</taxon>
        <taxon>Pseudomonadota</taxon>
        <taxon>Alphaproteobacteria</taxon>
        <taxon>Hyphomicrobiales</taxon>
        <taxon>Nitrobacteraceae</taxon>
        <taxon>Bradyrhizobium</taxon>
    </lineage>
</organism>
<evidence type="ECO:0000256" key="2">
    <source>
        <dbReference type="ARBA" id="ARBA00022692"/>
    </source>
</evidence>
<feature type="transmembrane region" description="Helical" evidence="5">
    <location>
        <begin position="306"/>
        <end position="324"/>
    </location>
</feature>
<dbReference type="RefSeq" id="WP_072823053.1">
    <property type="nucleotide sequence ID" value="NZ_LT670849.1"/>
</dbReference>
<feature type="transmembrane region" description="Helical" evidence="5">
    <location>
        <begin position="396"/>
        <end position="416"/>
    </location>
</feature>
<dbReference type="PANTHER" id="PTHR23508:SF10">
    <property type="entry name" value="CARBOXYLIC ACID TRANSPORTER PROTEIN HOMOLOG"/>
    <property type="match status" value="1"/>
</dbReference>
<feature type="transmembrane region" description="Helical" evidence="5">
    <location>
        <begin position="35"/>
        <end position="63"/>
    </location>
</feature>
<dbReference type="PANTHER" id="PTHR23508">
    <property type="entry name" value="CARBOXYLIC ACID TRANSPORTER PROTEIN HOMOLOG"/>
    <property type="match status" value="1"/>
</dbReference>
<evidence type="ECO:0000256" key="3">
    <source>
        <dbReference type="ARBA" id="ARBA00022989"/>
    </source>
</evidence>
<dbReference type="InterPro" id="IPR005829">
    <property type="entry name" value="Sugar_transporter_CS"/>
</dbReference>
<keyword evidence="2 5" id="KW-0812">Transmembrane</keyword>
<dbReference type="EMBL" id="LT670849">
    <property type="protein sequence ID" value="SHN83987.1"/>
    <property type="molecule type" value="Genomic_DNA"/>
</dbReference>
<evidence type="ECO:0000313" key="7">
    <source>
        <dbReference type="EMBL" id="SHN83987.1"/>
    </source>
</evidence>
<evidence type="ECO:0000256" key="1">
    <source>
        <dbReference type="ARBA" id="ARBA00004141"/>
    </source>
</evidence>
<dbReference type="InterPro" id="IPR020846">
    <property type="entry name" value="MFS_dom"/>
</dbReference>
<dbReference type="PROSITE" id="PS00216">
    <property type="entry name" value="SUGAR_TRANSPORT_1"/>
    <property type="match status" value="1"/>
</dbReference>
<dbReference type="PROSITE" id="PS50850">
    <property type="entry name" value="MFS"/>
    <property type="match status" value="1"/>
</dbReference>
<protein>
    <submittedName>
        <fullName evidence="7">Predicted arabinose efflux permease, MFS family</fullName>
    </submittedName>
</protein>
<dbReference type="Proteomes" id="UP000184096">
    <property type="component" value="Chromosome I"/>
</dbReference>
<keyword evidence="4 5" id="KW-0472">Membrane</keyword>
<comment type="subcellular location">
    <subcellularLocation>
        <location evidence="1">Membrane</location>
        <topology evidence="1">Multi-pass membrane protein</topology>
    </subcellularLocation>
</comment>
<dbReference type="Gene3D" id="1.20.1250.20">
    <property type="entry name" value="MFS general substrate transporter like domains"/>
    <property type="match status" value="2"/>
</dbReference>
<evidence type="ECO:0000256" key="5">
    <source>
        <dbReference type="SAM" id="Phobius"/>
    </source>
</evidence>
<feature type="transmembrane region" description="Helical" evidence="5">
    <location>
        <begin position="365"/>
        <end position="384"/>
    </location>
</feature>
<dbReference type="InterPro" id="IPR036259">
    <property type="entry name" value="MFS_trans_sf"/>
</dbReference>
<dbReference type="OrthoDB" id="9784658at2"/>
<keyword evidence="8" id="KW-1185">Reference proteome</keyword>
<dbReference type="GO" id="GO:0046943">
    <property type="term" value="F:carboxylic acid transmembrane transporter activity"/>
    <property type="evidence" value="ECO:0007669"/>
    <property type="project" value="TreeGrafter"/>
</dbReference>
<sequence length="426" mass="45895">MSDATEVKGMVAADAPDTSLLDFYRTMNVKGRRTFWAAAGGWTLDGMDFMLFPLAIGTLATALHSDMKTMGGIVSVTVLCSAVGGWLSGYLSDRIGRVRTMQITILLFSLGSLLSAFAQDVTQLTLARMVLGVGFGGEAAVAAVVLSEVVAAKYRGRAMGFYQSSYAVGWGLALLVQALAVTLFSLDMSWRVMFGVGALPALLIFFIRRNVEEPAISREAREKETASFIEVFSPSNIRATVTGSLLTIGAQGGFYALMTWVPQFLRSERKITILASTPYLMALIFSCWVGYVSGGWLSDRFGRRPVFLFFSAAAAAAVYVYTHVPLSDPQVLMLSFPLGYFAVGYYSALMACLNEMFSTRTRGAGVGFTYNAGRAVGGLFPYAVGAMTAMTTLSNAISIFALISYGIVFLTALLILRETRGVALRN</sequence>
<feature type="domain" description="Major facilitator superfamily (MFS) profile" evidence="6">
    <location>
        <begin position="34"/>
        <end position="420"/>
    </location>
</feature>
<accession>A0A1M7UM56</accession>
<dbReference type="GO" id="GO:0005886">
    <property type="term" value="C:plasma membrane"/>
    <property type="evidence" value="ECO:0007669"/>
    <property type="project" value="TreeGrafter"/>
</dbReference>
<feature type="transmembrane region" description="Helical" evidence="5">
    <location>
        <begin position="271"/>
        <end position="294"/>
    </location>
</feature>
<gene>
    <name evidence="7" type="ORF">SAMN05444170_5740</name>
</gene>
<feature type="transmembrane region" description="Helical" evidence="5">
    <location>
        <begin position="192"/>
        <end position="211"/>
    </location>
</feature>
<feature type="transmembrane region" description="Helical" evidence="5">
    <location>
        <begin position="103"/>
        <end position="119"/>
    </location>
</feature>
<reference evidence="8" key="1">
    <citation type="submission" date="2016-11" db="EMBL/GenBank/DDBJ databases">
        <authorList>
            <person name="Varghese N."/>
            <person name="Submissions S."/>
        </authorList>
    </citation>
    <scope>NUCLEOTIDE SEQUENCE [LARGE SCALE GENOMIC DNA]</scope>
    <source>
        <strain evidence="8">GAS401</strain>
    </source>
</reference>
<proteinExistence type="predicted"/>
<dbReference type="Pfam" id="PF07690">
    <property type="entry name" value="MFS_1"/>
    <property type="match status" value="1"/>
</dbReference>
<dbReference type="SUPFAM" id="SSF103473">
    <property type="entry name" value="MFS general substrate transporter"/>
    <property type="match status" value="1"/>
</dbReference>
<feature type="transmembrane region" description="Helical" evidence="5">
    <location>
        <begin position="330"/>
        <end position="353"/>
    </location>
</feature>